<evidence type="ECO:0000256" key="1">
    <source>
        <dbReference type="SAM" id="MobiDB-lite"/>
    </source>
</evidence>
<dbReference type="Proteomes" id="UP000035681">
    <property type="component" value="Unplaced"/>
</dbReference>
<protein>
    <submittedName>
        <fullName evidence="3">BTB domain-containing protein</fullName>
    </submittedName>
    <submittedName>
        <fullName evidence="4">F-box domain-containing protein</fullName>
    </submittedName>
</protein>
<evidence type="ECO:0000313" key="2">
    <source>
        <dbReference type="Proteomes" id="UP000035681"/>
    </source>
</evidence>
<feature type="region of interest" description="Disordered" evidence="1">
    <location>
        <begin position="1"/>
        <end position="24"/>
    </location>
</feature>
<name>A0A0K0ETI4_STRER</name>
<sequence length="601" mass="70260">MYQKKKKELVLKKNRHSRSLRKRSNLSINKTKDDGKKIKKKRKVTVRKGYTKKDVSIEKSKKKFCILKSNEINNIKTILFHKPLAKRIAHYITDPKDRFNFSIVNKIIYNSIRDVPFVGLEILNNKRLSIEVYATSINSAGGSISVSIANIKKKFIFFDSYASDGNFAKMIKFCKYFKNQVEQICIERRVTNEIAHNYVEIGWLPLILKEVNKENFPKLDILSFGYISFKNTGYGSYGNLPITKVCFHECEFGNESPFIFPKKMDQIYYDSLKNIPIKLFSDIDTVEKGIGECKYSLSSVESYNTFVNFIQQSNVFEMEAQLTMNMLNFQTVFLKNHVYEFIELRIDSGKTMKALANLEHLLELKLEYLKEFVLVFVKTPIIFSKEFVLILCEVLKKAKNLKVLRFCGDYRQKIKFSEYDNEEMLFNCISRTVTVLEVSIGNWQTINGMTCLAKRLTNLELIILNSIIYPFFNIPTIFQIFKNVKNFVISFVEKQSTAIGYQWILEYLNSLRFSDFTKNFDNLILYIYGKNFYCSIVDVIKKSTLSTYNQFDLNLLENGICEFSVNDNSHYTQLIRRFIDSRCRHCCAGEQNKILTSFNKN</sequence>
<keyword evidence="2" id="KW-1185">Reference proteome</keyword>
<reference evidence="3" key="1">
    <citation type="submission" date="2015-08" db="UniProtKB">
        <authorList>
            <consortium name="WormBaseParasite"/>
        </authorList>
    </citation>
    <scope>IDENTIFICATION</scope>
</reference>
<proteinExistence type="predicted"/>
<evidence type="ECO:0000313" key="4">
    <source>
        <dbReference type="WBParaSite" id="TCONS_00002572.p1"/>
    </source>
</evidence>
<dbReference type="WBParaSite" id="SSTP_0001276000.1">
    <property type="protein sequence ID" value="SSTP_0001276000.1"/>
    <property type="gene ID" value="SSTP_0001276000"/>
</dbReference>
<organism evidence="3">
    <name type="scientific">Strongyloides stercoralis</name>
    <name type="common">Threadworm</name>
    <dbReference type="NCBI Taxonomy" id="6248"/>
    <lineage>
        <taxon>Eukaryota</taxon>
        <taxon>Metazoa</taxon>
        <taxon>Ecdysozoa</taxon>
        <taxon>Nematoda</taxon>
        <taxon>Chromadorea</taxon>
        <taxon>Rhabditida</taxon>
        <taxon>Tylenchina</taxon>
        <taxon>Panagrolaimomorpha</taxon>
        <taxon>Strongyloidoidea</taxon>
        <taxon>Strongyloididae</taxon>
        <taxon>Strongyloides</taxon>
    </lineage>
</organism>
<dbReference type="AlphaFoldDB" id="A0A0K0ETI4"/>
<accession>A0A0K0ETI4</accession>
<evidence type="ECO:0000313" key="3">
    <source>
        <dbReference type="WBParaSite" id="SSTP_0001276000.1"/>
    </source>
</evidence>
<dbReference type="WBParaSite" id="TCONS_00002572.p1">
    <property type="protein sequence ID" value="TCONS_00002572.p1"/>
    <property type="gene ID" value="XLOC_002410"/>
</dbReference>